<comment type="subcellular location">
    <subcellularLocation>
        <location evidence="1">Cell inner membrane</location>
        <topology evidence="1">Multi-pass membrane protein</topology>
    </subcellularLocation>
    <subcellularLocation>
        <location evidence="7">Cell membrane</location>
        <topology evidence="7">Multi-pass membrane protein</topology>
    </subcellularLocation>
</comment>
<dbReference type="Proteomes" id="UP000243378">
    <property type="component" value="Unassembled WGS sequence"/>
</dbReference>
<evidence type="ECO:0000256" key="3">
    <source>
        <dbReference type="ARBA" id="ARBA00022692"/>
    </source>
</evidence>
<feature type="transmembrane region" description="Helical" evidence="7">
    <location>
        <begin position="191"/>
        <end position="207"/>
    </location>
</feature>
<evidence type="ECO:0000256" key="7">
    <source>
        <dbReference type="HAMAP-Rule" id="MF_01844"/>
    </source>
</evidence>
<evidence type="ECO:0000256" key="4">
    <source>
        <dbReference type="ARBA" id="ARBA00022989"/>
    </source>
</evidence>
<evidence type="ECO:0000256" key="6">
    <source>
        <dbReference type="ARBA" id="ARBA00023201"/>
    </source>
</evidence>
<name>A0A1G7SEB6_9GAMM</name>
<evidence type="ECO:0000313" key="9">
    <source>
        <dbReference type="EMBL" id="UUD65744.1"/>
    </source>
</evidence>
<keyword evidence="11" id="KW-1185">Reference proteome</keyword>
<dbReference type="Pfam" id="PF06965">
    <property type="entry name" value="Na_H_antiport_1"/>
    <property type="match status" value="1"/>
</dbReference>
<keyword evidence="2 7" id="KW-1003">Cell membrane</keyword>
<dbReference type="NCBIfam" id="NF007112">
    <property type="entry name" value="PRK09561.1"/>
    <property type="match status" value="1"/>
</dbReference>
<feature type="transmembrane region" description="Helical" evidence="7">
    <location>
        <begin position="377"/>
        <end position="397"/>
    </location>
</feature>
<proteinExistence type="inferred from homology"/>
<dbReference type="HAMAP" id="MF_01844">
    <property type="entry name" value="NhaA"/>
    <property type="match status" value="1"/>
</dbReference>
<comment type="function">
    <text evidence="7">Na(+)/H(+) antiporter that extrudes sodium in exchange for external protons.</text>
</comment>
<dbReference type="OrthoDB" id="9808135at2"/>
<dbReference type="GO" id="GO:0006885">
    <property type="term" value="P:regulation of pH"/>
    <property type="evidence" value="ECO:0007669"/>
    <property type="project" value="UniProtKB-UniRule"/>
</dbReference>
<comment type="catalytic activity">
    <reaction evidence="7">
        <text>Na(+)(in) + 2 H(+)(out) = Na(+)(out) + 2 H(+)(in)</text>
        <dbReference type="Rhea" id="RHEA:29251"/>
        <dbReference type="ChEBI" id="CHEBI:15378"/>
        <dbReference type="ChEBI" id="CHEBI:29101"/>
    </reaction>
</comment>
<feature type="transmembrane region" description="Helical" evidence="7">
    <location>
        <begin position="270"/>
        <end position="293"/>
    </location>
</feature>
<keyword evidence="7" id="KW-0813">Transport</keyword>
<evidence type="ECO:0000256" key="5">
    <source>
        <dbReference type="ARBA" id="ARBA00023136"/>
    </source>
</evidence>
<comment type="similarity">
    <text evidence="7">Belongs to the NhaA Na(+)/H(+) (TC 2.A.33) antiporter family.</text>
</comment>
<feature type="transmembrane region" description="Helical" evidence="7">
    <location>
        <begin position="20"/>
        <end position="40"/>
    </location>
</feature>
<evidence type="ECO:0000313" key="8">
    <source>
        <dbReference type="EMBL" id="SDG21407.1"/>
    </source>
</evidence>
<dbReference type="PANTHER" id="PTHR30341">
    <property type="entry name" value="SODIUM ION/PROTON ANTIPORTER NHAA-RELATED"/>
    <property type="match status" value="1"/>
</dbReference>
<reference evidence="9" key="2">
    <citation type="submission" date="2021-05" db="EMBL/GenBank/DDBJ databases">
        <title>Complete genome sequence of Pseudomonas seleniipraecipitans strain D1-6.</title>
        <authorList>
            <person name="Lafi F."/>
            <person name="Eida A."/>
            <person name="Alam I."/>
            <person name="Hert H."/>
            <person name="Saad M."/>
        </authorList>
    </citation>
    <scope>NUCLEOTIDE SEQUENCE</scope>
    <source>
        <strain evidence="9">D1-6</strain>
    </source>
</reference>
<organism evidence="8 10">
    <name type="scientific">Phytopseudomonas seleniipraecipitans</name>
    <dbReference type="NCBI Taxonomy" id="640205"/>
    <lineage>
        <taxon>Bacteria</taxon>
        <taxon>Pseudomonadati</taxon>
        <taxon>Pseudomonadota</taxon>
        <taxon>Gammaproteobacteria</taxon>
        <taxon>Pseudomonadales</taxon>
        <taxon>Pseudomonadaceae</taxon>
        <taxon>Phytopseudomonas</taxon>
    </lineage>
</organism>
<keyword evidence="5 7" id="KW-0472">Membrane</keyword>
<keyword evidence="6 7" id="KW-0739">Sodium transport</keyword>
<keyword evidence="7" id="KW-0050">Antiport</keyword>
<protein>
    <recommendedName>
        <fullName evidence="7">Na(+)/H(+) antiporter NhaA</fullName>
    </recommendedName>
    <alternativeName>
        <fullName evidence="7">Sodium/proton antiporter NhaA</fullName>
    </alternativeName>
</protein>
<dbReference type="InterPro" id="IPR023171">
    <property type="entry name" value="Na/H_antiporter_dom_sf"/>
</dbReference>
<keyword evidence="7" id="KW-0406">Ion transport</keyword>
<dbReference type="RefSeq" id="WP_070880517.1">
    <property type="nucleotide sequence ID" value="NZ_CP076114.1"/>
</dbReference>
<feature type="transmembrane region" description="Helical" evidence="7">
    <location>
        <begin position="339"/>
        <end position="365"/>
    </location>
</feature>
<dbReference type="STRING" id="640205.SAMN05216381_3421"/>
<dbReference type="Proteomes" id="UP000887421">
    <property type="component" value="Chromosome"/>
</dbReference>
<dbReference type="EMBL" id="FNBM01000008">
    <property type="protein sequence ID" value="SDG21407.1"/>
    <property type="molecule type" value="Genomic_DNA"/>
</dbReference>
<feature type="transmembrane region" description="Helical" evidence="7">
    <location>
        <begin position="69"/>
        <end position="87"/>
    </location>
</feature>
<gene>
    <name evidence="7 9" type="primary">nhaA</name>
    <name evidence="9" type="ORF">D16iCDA_08870</name>
    <name evidence="8" type="ORF">SAMN05216381_3421</name>
</gene>
<feature type="transmembrane region" description="Helical" evidence="7">
    <location>
        <begin position="164"/>
        <end position="185"/>
    </location>
</feature>
<evidence type="ECO:0000313" key="11">
    <source>
        <dbReference type="Proteomes" id="UP000887421"/>
    </source>
</evidence>
<dbReference type="NCBIfam" id="NF007111">
    <property type="entry name" value="PRK09560.1"/>
    <property type="match status" value="1"/>
</dbReference>
<evidence type="ECO:0000313" key="10">
    <source>
        <dbReference type="Proteomes" id="UP000243378"/>
    </source>
</evidence>
<dbReference type="EMBL" id="CP076114">
    <property type="protein sequence ID" value="UUD65744.1"/>
    <property type="molecule type" value="Genomic_DNA"/>
</dbReference>
<evidence type="ECO:0000256" key="1">
    <source>
        <dbReference type="ARBA" id="ARBA00004429"/>
    </source>
</evidence>
<evidence type="ECO:0000256" key="2">
    <source>
        <dbReference type="ARBA" id="ARBA00022475"/>
    </source>
</evidence>
<dbReference type="GO" id="GO:0015385">
    <property type="term" value="F:sodium:proton antiporter activity"/>
    <property type="evidence" value="ECO:0007669"/>
    <property type="project" value="UniProtKB-UniRule"/>
</dbReference>
<dbReference type="PANTHER" id="PTHR30341:SF0">
    <property type="entry name" value="NA(+)_H(+) ANTIPORTER NHAA"/>
    <property type="match status" value="1"/>
</dbReference>
<keyword evidence="7" id="KW-0915">Sodium</keyword>
<dbReference type="GO" id="GO:0005886">
    <property type="term" value="C:plasma membrane"/>
    <property type="evidence" value="ECO:0007669"/>
    <property type="project" value="UniProtKB-SubCell"/>
</dbReference>
<feature type="transmembrane region" description="Helical" evidence="7">
    <location>
        <begin position="219"/>
        <end position="250"/>
    </location>
</feature>
<dbReference type="NCBIfam" id="TIGR00773">
    <property type="entry name" value="NhaA"/>
    <property type="match status" value="1"/>
</dbReference>
<keyword evidence="3 7" id="KW-0812">Transmembrane</keyword>
<feature type="transmembrane region" description="Helical" evidence="7">
    <location>
        <begin position="137"/>
        <end position="155"/>
    </location>
</feature>
<accession>A0A1G7SEB6</accession>
<feature type="transmembrane region" description="Helical" evidence="7">
    <location>
        <begin position="305"/>
        <end position="327"/>
    </location>
</feature>
<dbReference type="InterPro" id="IPR004670">
    <property type="entry name" value="NhaA"/>
</dbReference>
<sequence length="423" mass="44554">MTQSSSTLAVRQSALKRFLASEAAGGVLLMIAAAAAIVVANSPLAEDYYHFLHANAGPALSEKLGPMTLHLWINDGLMAIFFLLVGLEIKRELVDGRLSSWEQRRLPALPALIGMALPALIYLLVTNGDPLLTKGWAIPAATDIAFAVGALALLGRHAPLSLKLILVSVAIIDDMGAVAIIAIFYTSSINLLALLAAAGIIAALFALNRMRVMTLWPYLLGLVLLWYVTLLSGVHATIAGVVGAFLIPYIPSPGKPDDAESPLHRLEHGIAPWVGFLIVPAFGFANAGVSFAGVSIADVFAPLPLGIAAGLFLGKQLGVFGGVLLAVKTGLAAKPRGCTWLQIYAVSMLCGIGFTMSLFISGLAFPGYEALMEEAKIGILMGSLLSAALACLILRFAPKAADQQQEEKLQEAEILQDGDVQRV</sequence>
<dbReference type="AlphaFoldDB" id="A0A1G7SEB6"/>
<keyword evidence="4 7" id="KW-1133">Transmembrane helix</keyword>
<reference evidence="8 10" key="1">
    <citation type="submission" date="2016-10" db="EMBL/GenBank/DDBJ databases">
        <authorList>
            <person name="de Groot N.N."/>
        </authorList>
    </citation>
    <scope>NUCLEOTIDE SEQUENCE [LARGE SCALE GENOMIC DNA]</scope>
    <source>
        <strain evidence="8 10">LMG 25475</strain>
    </source>
</reference>
<feature type="transmembrane region" description="Helical" evidence="7">
    <location>
        <begin position="108"/>
        <end position="125"/>
    </location>
</feature>
<dbReference type="Gene3D" id="1.20.1530.10">
    <property type="entry name" value="Na+/H+ antiporter like domain"/>
    <property type="match status" value="1"/>
</dbReference>